<proteinExistence type="predicted"/>
<evidence type="ECO:0000313" key="1">
    <source>
        <dbReference type="EMBL" id="WTR99722.1"/>
    </source>
</evidence>
<reference evidence="1 2" key="1">
    <citation type="submission" date="2022-10" db="EMBL/GenBank/DDBJ databases">
        <title>The complete genomes of actinobacterial strains from the NBC collection.</title>
        <authorList>
            <person name="Joergensen T.S."/>
            <person name="Alvarez Arevalo M."/>
            <person name="Sterndorff E.B."/>
            <person name="Faurdal D."/>
            <person name="Vuksanovic O."/>
            <person name="Mourched A.-S."/>
            <person name="Charusanti P."/>
            <person name="Shaw S."/>
            <person name="Blin K."/>
            <person name="Weber T."/>
        </authorList>
    </citation>
    <scope>NUCLEOTIDE SEQUENCE [LARGE SCALE GENOMIC DNA]</scope>
    <source>
        <strain evidence="1 2">NBC_00116</strain>
    </source>
</reference>
<dbReference type="InterPro" id="IPR046275">
    <property type="entry name" value="DUF6308"/>
</dbReference>
<protein>
    <submittedName>
        <fullName evidence="1">DUF6308 family protein</fullName>
    </submittedName>
</protein>
<name>A0ABZ1MA32_9ACTN</name>
<organism evidence="1 2">
    <name type="scientific">Streptomyces anthocyanicus</name>
    <dbReference type="NCBI Taxonomy" id="68174"/>
    <lineage>
        <taxon>Bacteria</taxon>
        <taxon>Bacillati</taxon>
        <taxon>Actinomycetota</taxon>
        <taxon>Actinomycetes</taxon>
        <taxon>Kitasatosporales</taxon>
        <taxon>Streptomycetaceae</taxon>
        <taxon>Streptomyces</taxon>
        <taxon>Streptomyces violaceoruber group</taxon>
    </lineage>
</organism>
<sequence length="248" mass="27162">MVSAGVPSTDTAPVLGELGRSVIALKIPEIYWDDEKAVRLLVEYFTRRRSSGDLFYSGAHFERLGGGGDAEHVADFFESNDLVAITTLSVSLKPHGATNLLTDPDGHWARLLSLIPRDARLENPGSDALVEEGGPAWELWERLAGSKQYPSKPDGSGPVVAGKLLARKRPHLIPIYDIRIKKLFERPKADHSFWATLAAALRADNGAFRDQLVCLRDKAGIGEDIGVLRVFDVIAWMHQGRQGQVATS</sequence>
<dbReference type="Proteomes" id="UP001622731">
    <property type="component" value="Chromosome"/>
</dbReference>
<gene>
    <name evidence="1" type="ORF">OHB34_04955</name>
</gene>
<keyword evidence="2" id="KW-1185">Reference proteome</keyword>
<evidence type="ECO:0000313" key="2">
    <source>
        <dbReference type="Proteomes" id="UP001622731"/>
    </source>
</evidence>
<dbReference type="Pfam" id="PF19827">
    <property type="entry name" value="DUF6308"/>
    <property type="match status" value="1"/>
</dbReference>
<dbReference type="EMBL" id="CP108200">
    <property type="protein sequence ID" value="WTR99722.1"/>
    <property type="molecule type" value="Genomic_DNA"/>
</dbReference>
<accession>A0ABZ1MA32</accession>